<keyword evidence="2" id="KW-1185">Reference proteome</keyword>
<accession>A0A249PGP5</accession>
<gene>
    <name evidence="1" type="ORF">SJ05684_c35190</name>
</gene>
<organism evidence="1 2">
    <name type="scientific">Sinorhizobium sojae CCBAU 05684</name>
    <dbReference type="NCBI Taxonomy" id="716928"/>
    <lineage>
        <taxon>Bacteria</taxon>
        <taxon>Pseudomonadati</taxon>
        <taxon>Pseudomonadota</taxon>
        <taxon>Alphaproteobacteria</taxon>
        <taxon>Hyphomicrobiales</taxon>
        <taxon>Rhizobiaceae</taxon>
        <taxon>Sinorhizobium/Ensifer group</taxon>
        <taxon>Sinorhizobium</taxon>
    </lineage>
</organism>
<evidence type="ECO:0000313" key="2">
    <source>
        <dbReference type="Proteomes" id="UP000217211"/>
    </source>
</evidence>
<dbReference type="KEGG" id="esj:SJ05684_c35190"/>
<dbReference type="AlphaFoldDB" id="A0A249PGP5"/>
<dbReference type="EMBL" id="CP023067">
    <property type="protein sequence ID" value="ASY64935.1"/>
    <property type="molecule type" value="Genomic_DNA"/>
</dbReference>
<dbReference type="Proteomes" id="UP000217211">
    <property type="component" value="Chromosome"/>
</dbReference>
<sequence>MIVFGFSGGIRGTRPSSVRLGWPHPCTASAKKHSKFFGW</sequence>
<reference evidence="1 2" key="1">
    <citation type="submission" date="2017-08" db="EMBL/GenBank/DDBJ databases">
        <title>Multipartite genome sequences of Sinorhizobium species nodulating soybeans.</title>
        <authorList>
            <person name="Tian C.F."/>
        </authorList>
    </citation>
    <scope>NUCLEOTIDE SEQUENCE [LARGE SCALE GENOMIC DNA]</scope>
    <source>
        <strain evidence="1 2">CCBAU 05684</strain>
    </source>
</reference>
<evidence type="ECO:0000313" key="1">
    <source>
        <dbReference type="EMBL" id="ASY64935.1"/>
    </source>
</evidence>
<name>A0A249PGP5_9HYPH</name>
<proteinExistence type="predicted"/>
<protein>
    <submittedName>
        <fullName evidence="1">Uncharacterized protein</fullName>
    </submittedName>
</protein>